<dbReference type="Proteomes" id="UP000007089">
    <property type="component" value="Chromosome"/>
</dbReference>
<gene>
    <name evidence="4" type="ordered locus">A2cp1_4240</name>
</gene>
<accession>B8JAQ8</accession>
<feature type="transmembrane region" description="Helical" evidence="2">
    <location>
        <begin position="270"/>
        <end position="287"/>
    </location>
</feature>
<feature type="transmembrane region" description="Helical" evidence="2">
    <location>
        <begin position="89"/>
        <end position="108"/>
    </location>
</feature>
<keyword evidence="2" id="KW-0812">Transmembrane</keyword>
<feature type="transmembrane region" description="Helical" evidence="2">
    <location>
        <begin position="211"/>
        <end position="229"/>
    </location>
</feature>
<dbReference type="AlphaFoldDB" id="B8JAQ8"/>
<keyword evidence="5" id="KW-1185">Reference proteome</keyword>
<reference evidence="4" key="1">
    <citation type="submission" date="2009-01" db="EMBL/GenBank/DDBJ databases">
        <title>Complete sequence of Anaeromyxobacter dehalogenans 2CP-1.</title>
        <authorList>
            <consortium name="US DOE Joint Genome Institute"/>
            <person name="Lucas S."/>
            <person name="Copeland A."/>
            <person name="Lapidus A."/>
            <person name="Glavina del Rio T."/>
            <person name="Dalin E."/>
            <person name="Tice H."/>
            <person name="Bruce D."/>
            <person name="Goodwin L."/>
            <person name="Pitluck S."/>
            <person name="Saunders E."/>
            <person name="Brettin T."/>
            <person name="Detter J.C."/>
            <person name="Han C."/>
            <person name="Larimer F."/>
            <person name="Land M."/>
            <person name="Hauser L."/>
            <person name="Kyrpides N."/>
            <person name="Ovchinnikova G."/>
            <person name="Beliaev A.S."/>
            <person name="Richardson P."/>
        </authorList>
    </citation>
    <scope>NUCLEOTIDE SEQUENCE</scope>
    <source>
        <strain evidence="4">2CP-1</strain>
    </source>
</reference>
<evidence type="ECO:0000256" key="2">
    <source>
        <dbReference type="SAM" id="Phobius"/>
    </source>
</evidence>
<feature type="transmembrane region" description="Helical" evidence="2">
    <location>
        <begin position="120"/>
        <end position="139"/>
    </location>
</feature>
<evidence type="ECO:0000313" key="5">
    <source>
        <dbReference type="Proteomes" id="UP000007089"/>
    </source>
</evidence>
<feature type="compositionally biased region" description="Low complexity" evidence="1">
    <location>
        <begin position="559"/>
        <end position="569"/>
    </location>
</feature>
<feature type="transmembrane region" description="Helical" evidence="2">
    <location>
        <begin position="299"/>
        <end position="321"/>
    </location>
</feature>
<dbReference type="HOGENOM" id="CLU_480332_0_0_7"/>
<protein>
    <recommendedName>
        <fullName evidence="6">Glycosyltransferase RgtA/B/C/D-like domain-containing protein</fullName>
    </recommendedName>
</protein>
<dbReference type="RefSeq" id="WP_015935267.1">
    <property type="nucleotide sequence ID" value="NC_011891.1"/>
</dbReference>
<proteinExistence type="predicted"/>
<sequence>MRPRALALVLPAAVLAALTLARLPAAWESGNALNHVSGAWMALADDLAHGTFYRPLASAELGYGGTRFFPLAFALHAGLLRLGAPLLPAGYALSLAAGALLVVGGFLLARRMGLARAPAAAFAALALAGFAGQHALSAVRGDLLAVALQALGLAATLGSDPDADAPPRPRRGRLALAALCFVLAFAAKPTALTAPAAAAAWLALRRAPRAALGLAAATAAGAAVVTLATDLLSGGRFLSVLAACAAGGAGPGDLVRAPFRLARLFLVEDRAGLVLVVAAAAALRAAAPRALAGWRAPAAGGLLLAALWVAFAGLGVLAVLASPGTGVNHLLELEAAGASALAAAAATRARARPWPWPGLGAPAAAVAGALLAGVTWRADTASSRLAELRAVVSALPPGPVLSEDPLVPLLAGERPLLLDAWMLRLAGAHDPALARPLLEVLRAGAVPAVVLLQDLAGPEADGWYTAGNLGAAPIAEIRGAYRRALWIGRYHVYQPLAPAPRVPGEGDRVVLAGPVAAPLPPAALPAVPADVRAPAVVPPPAGSPARRAARRPAPPPAPSRGGEARGPAM</sequence>
<keyword evidence="3" id="KW-0732">Signal</keyword>
<feature type="region of interest" description="Disordered" evidence="1">
    <location>
        <begin position="533"/>
        <end position="569"/>
    </location>
</feature>
<evidence type="ECO:0008006" key="6">
    <source>
        <dbReference type="Google" id="ProtNLM"/>
    </source>
</evidence>
<organism evidence="4 5">
    <name type="scientific">Anaeromyxobacter dehalogenans (strain ATCC BAA-258 / DSM 21875 / 2CP-1)</name>
    <dbReference type="NCBI Taxonomy" id="455488"/>
    <lineage>
        <taxon>Bacteria</taxon>
        <taxon>Pseudomonadati</taxon>
        <taxon>Myxococcota</taxon>
        <taxon>Myxococcia</taxon>
        <taxon>Myxococcales</taxon>
        <taxon>Cystobacterineae</taxon>
        <taxon>Anaeromyxobacteraceae</taxon>
        <taxon>Anaeromyxobacter</taxon>
    </lineage>
</organism>
<evidence type="ECO:0000313" key="4">
    <source>
        <dbReference type="EMBL" id="ACL67557.1"/>
    </source>
</evidence>
<feature type="signal peptide" evidence="3">
    <location>
        <begin position="1"/>
        <end position="21"/>
    </location>
</feature>
<feature type="transmembrane region" description="Helical" evidence="2">
    <location>
        <begin position="174"/>
        <end position="204"/>
    </location>
</feature>
<name>B8JAQ8_ANAD2</name>
<keyword evidence="2" id="KW-0472">Membrane</keyword>
<feature type="chain" id="PRO_5002872470" description="Glycosyltransferase RgtA/B/C/D-like domain-containing protein" evidence="3">
    <location>
        <begin position="22"/>
        <end position="569"/>
    </location>
</feature>
<evidence type="ECO:0000256" key="3">
    <source>
        <dbReference type="SAM" id="SignalP"/>
    </source>
</evidence>
<keyword evidence="2" id="KW-1133">Transmembrane helix</keyword>
<dbReference type="EMBL" id="CP001359">
    <property type="protein sequence ID" value="ACL67557.1"/>
    <property type="molecule type" value="Genomic_DNA"/>
</dbReference>
<feature type="transmembrane region" description="Helical" evidence="2">
    <location>
        <begin position="356"/>
        <end position="376"/>
    </location>
</feature>
<evidence type="ECO:0000256" key="1">
    <source>
        <dbReference type="SAM" id="MobiDB-lite"/>
    </source>
</evidence>
<dbReference type="KEGG" id="acp:A2cp1_4240"/>